<evidence type="ECO:0000313" key="2">
    <source>
        <dbReference type="EMBL" id="KLV00505.1"/>
    </source>
</evidence>
<dbReference type="AlphaFoldDB" id="A0A0J1GL65"/>
<dbReference type="Proteomes" id="UP000036426">
    <property type="component" value="Unassembled WGS sequence"/>
</dbReference>
<feature type="transmembrane region" description="Helical" evidence="1">
    <location>
        <begin position="6"/>
        <end position="26"/>
    </location>
</feature>
<dbReference type="RefSeq" id="WP_047874772.1">
    <property type="nucleotide sequence ID" value="NZ_BMYC01000004.1"/>
</dbReference>
<evidence type="ECO:0000313" key="3">
    <source>
        <dbReference type="Proteomes" id="UP000036426"/>
    </source>
</evidence>
<protein>
    <submittedName>
        <fullName evidence="2">Cytochrome C oxidase</fullName>
    </submittedName>
</protein>
<dbReference type="EMBL" id="LDOV01000022">
    <property type="protein sequence ID" value="KLV00505.1"/>
    <property type="molecule type" value="Genomic_DNA"/>
</dbReference>
<comment type="caution">
    <text evidence="2">The sequence shown here is derived from an EMBL/GenBank/DDBJ whole genome shotgun (WGS) entry which is preliminary data.</text>
</comment>
<sequence length="60" mass="6861">MDIGTIHSIWTVVLFTSFIGIVVWAFSKRQKARFEEAANLVFADEDKDVATRENDRSKEA</sequence>
<gene>
    <name evidence="2" type="ORF">ABT58_12705</name>
</gene>
<dbReference type="OrthoDB" id="6402501at2"/>
<name>A0A0J1GL65_9GAMM</name>
<evidence type="ECO:0000256" key="1">
    <source>
        <dbReference type="SAM" id="Phobius"/>
    </source>
</evidence>
<dbReference type="CDD" id="cd01324">
    <property type="entry name" value="cbb3_Oxidase_CcoQ"/>
    <property type="match status" value="1"/>
</dbReference>
<keyword evidence="3" id="KW-1185">Reference proteome</keyword>
<dbReference type="Pfam" id="PF05545">
    <property type="entry name" value="FixQ"/>
    <property type="match status" value="1"/>
</dbReference>
<organism evidence="2 3">
    <name type="scientific">Photobacterium aphoticum</name>
    <dbReference type="NCBI Taxonomy" id="754436"/>
    <lineage>
        <taxon>Bacteria</taxon>
        <taxon>Pseudomonadati</taxon>
        <taxon>Pseudomonadota</taxon>
        <taxon>Gammaproteobacteria</taxon>
        <taxon>Vibrionales</taxon>
        <taxon>Vibrionaceae</taxon>
        <taxon>Photobacterium</taxon>
    </lineage>
</organism>
<proteinExistence type="predicted"/>
<accession>A0A0J1GL65</accession>
<reference evidence="2 3" key="1">
    <citation type="submission" date="2015-05" db="EMBL/GenBank/DDBJ databases">
        <title>Photobacterium galathea sp. nov.</title>
        <authorList>
            <person name="Machado H."/>
            <person name="Gram L."/>
        </authorList>
    </citation>
    <scope>NUCLEOTIDE SEQUENCE [LARGE SCALE GENOMIC DNA]</scope>
    <source>
        <strain evidence="2 3">DSM 25995</strain>
    </source>
</reference>
<keyword evidence="1" id="KW-0472">Membrane</keyword>
<dbReference type="InterPro" id="IPR008621">
    <property type="entry name" value="Cbb3-typ_cyt_oxidase_comp"/>
</dbReference>
<keyword evidence="1" id="KW-1133">Transmembrane helix</keyword>
<dbReference type="PATRIC" id="fig|754436.4.peg.2702"/>
<keyword evidence="1" id="KW-0812">Transmembrane</keyword>